<name>A0ACD5VQT1_AVESA</name>
<keyword evidence="2" id="KW-1185">Reference proteome</keyword>
<proteinExistence type="predicted"/>
<evidence type="ECO:0000313" key="2">
    <source>
        <dbReference type="Proteomes" id="UP001732700"/>
    </source>
</evidence>
<accession>A0ACD5VQT1</accession>
<organism evidence="1 2">
    <name type="scientific">Avena sativa</name>
    <name type="common">Oat</name>
    <dbReference type="NCBI Taxonomy" id="4498"/>
    <lineage>
        <taxon>Eukaryota</taxon>
        <taxon>Viridiplantae</taxon>
        <taxon>Streptophyta</taxon>
        <taxon>Embryophyta</taxon>
        <taxon>Tracheophyta</taxon>
        <taxon>Spermatophyta</taxon>
        <taxon>Magnoliopsida</taxon>
        <taxon>Liliopsida</taxon>
        <taxon>Poales</taxon>
        <taxon>Poaceae</taxon>
        <taxon>BOP clade</taxon>
        <taxon>Pooideae</taxon>
        <taxon>Poodae</taxon>
        <taxon>Poeae</taxon>
        <taxon>Poeae Chloroplast Group 1 (Aveneae type)</taxon>
        <taxon>Aveninae</taxon>
        <taxon>Avena</taxon>
    </lineage>
</organism>
<dbReference type="EnsemblPlants" id="AVESA.00010b.r2.3CG0501640.1">
    <property type="protein sequence ID" value="AVESA.00010b.r2.3CG0501640.1.CDS"/>
    <property type="gene ID" value="AVESA.00010b.r2.3CG0501640"/>
</dbReference>
<dbReference type="Proteomes" id="UP001732700">
    <property type="component" value="Chromosome 3C"/>
</dbReference>
<reference evidence="1" key="2">
    <citation type="submission" date="2025-09" db="UniProtKB">
        <authorList>
            <consortium name="EnsemblPlants"/>
        </authorList>
    </citation>
    <scope>IDENTIFICATION</scope>
</reference>
<evidence type="ECO:0000313" key="1">
    <source>
        <dbReference type="EnsemblPlants" id="AVESA.00010b.r2.3CG0501640.1.CDS"/>
    </source>
</evidence>
<reference evidence="1" key="1">
    <citation type="submission" date="2021-05" db="EMBL/GenBank/DDBJ databases">
        <authorList>
            <person name="Scholz U."/>
            <person name="Mascher M."/>
            <person name="Fiebig A."/>
        </authorList>
    </citation>
    <scope>NUCLEOTIDE SEQUENCE [LARGE SCALE GENOMIC DNA]</scope>
</reference>
<protein>
    <submittedName>
        <fullName evidence="1">Uncharacterized protein</fullName>
    </submittedName>
</protein>
<sequence length="392" mass="41763">MPRSRGSELPQRASPRAPLHLKTTAASESNGAHHRSVLDRSSPKVADRHSPRSPLPEKKRAGTRVAELETKLGKVQDELKKLREQLVSAEAAKKDAQVALEEAKKHVGTKGSPSPKAAPASPPSPAPDVAVENEKQPDEVKVDEPEAEEAEEEESSINSPATDVFEVVRTESGDKENQSALVDEDSEEVSCGDKVALAAEEDVEVEETKTMIEEAGNASAAATGGVAKESLEVLELKALLTAREMEVAVLTADNAELKKLAGEAAEAARRAEEDAVAKAFLIEQELKENAAREARMGEQLRASDAAREALEGEMRRLRVQTEQWRKAAEAAAAVIGGDAHLVGHHGLAGSGNGWGSPATMPDDLDDEGFGSKRKGAGGIRMLGDLWKKKGNK</sequence>